<organism evidence="2 3">
    <name type="scientific">Alligator mississippiensis</name>
    <name type="common">American alligator</name>
    <dbReference type="NCBI Taxonomy" id="8496"/>
    <lineage>
        <taxon>Eukaryota</taxon>
        <taxon>Metazoa</taxon>
        <taxon>Chordata</taxon>
        <taxon>Craniata</taxon>
        <taxon>Vertebrata</taxon>
        <taxon>Euteleostomi</taxon>
        <taxon>Archelosauria</taxon>
        <taxon>Archosauria</taxon>
        <taxon>Crocodylia</taxon>
        <taxon>Alligatoridae</taxon>
        <taxon>Alligatorinae</taxon>
        <taxon>Alligator</taxon>
    </lineage>
</organism>
<sequence length="137" mass="15480">MAVPGRLGQLCPCLCFPEHRIQASLQAGAPRPWDREEDSGPWTGENGRLLIQKRKPDVKSAVLLPCGIHHDFSTCRECRIAPILHRMKTSQGDKRQSSERTSGSLRQAWYDIPSLFQLDEGIGLSNYQQENMIYVDS</sequence>
<gene>
    <name evidence="2" type="ORF">Y1Q_0000501</name>
</gene>
<dbReference type="Proteomes" id="UP000050525">
    <property type="component" value="Unassembled WGS sequence"/>
</dbReference>
<protein>
    <submittedName>
        <fullName evidence="2">Uncharacterized protein</fullName>
    </submittedName>
</protein>
<evidence type="ECO:0000313" key="2">
    <source>
        <dbReference type="EMBL" id="KYO21815.1"/>
    </source>
</evidence>
<keyword evidence="3" id="KW-1185">Reference proteome</keyword>
<dbReference type="AlphaFoldDB" id="A0A151MBC5"/>
<accession>A0A151MBC5</accession>
<dbReference type="EMBL" id="AKHW03006283">
    <property type="protein sequence ID" value="KYO21815.1"/>
    <property type="molecule type" value="Genomic_DNA"/>
</dbReference>
<name>A0A151MBC5_ALLMI</name>
<reference evidence="2 3" key="1">
    <citation type="journal article" date="2012" name="Genome Biol.">
        <title>Sequencing three crocodilian genomes to illuminate the evolution of archosaurs and amniotes.</title>
        <authorList>
            <person name="St John J.A."/>
            <person name="Braun E.L."/>
            <person name="Isberg S.R."/>
            <person name="Miles L.G."/>
            <person name="Chong A.Y."/>
            <person name="Gongora J."/>
            <person name="Dalzell P."/>
            <person name="Moran C."/>
            <person name="Bed'hom B."/>
            <person name="Abzhanov A."/>
            <person name="Burgess S.C."/>
            <person name="Cooksey A.M."/>
            <person name="Castoe T.A."/>
            <person name="Crawford N.G."/>
            <person name="Densmore L.D."/>
            <person name="Drew J.C."/>
            <person name="Edwards S.V."/>
            <person name="Faircloth B.C."/>
            <person name="Fujita M.K."/>
            <person name="Greenwold M.J."/>
            <person name="Hoffmann F.G."/>
            <person name="Howard J.M."/>
            <person name="Iguchi T."/>
            <person name="Janes D.E."/>
            <person name="Khan S.Y."/>
            <person name="Kohno S."/>
            <person name="de Koning A.J."/>
            <person name="Lance S.L."/>
            <person name="McCarthy F.M."/>
            <person name="McCormack J.E."/>
            <person name="Merchant M.E."/>
            <person name="Peterson D.G."/>
            <person name="Pollock D.D."/>
            <person name="Pourmand N."/>
            <person name="Raney B.J."/>
            <person name="Roessler K.A."/>
            <person name="Sanford J.R."/>
            <person name="Sawyer R.H."/>
            <person name="Schmidt C.J."/>
            <person name="Triplett E.W."/>
            <person name="Tuberville T.D."/>
            <person name="Venegas-Anaya M."/>
            <person name="Howard J.T."/>
            <person name="Jarvis E.D."/>
            <person name="Guillette L.J.Jr."/>
            <person name="Glenn T.C."/>
            <person name="Green R.E."/>
            <person name="Ray D.A."/>
        </authorList>
    </citation>
    <scope>NUCLEOTIDE SEQUENCE [LARGE SCALE GENOMIC DNA]</scope>
    <source>
        <strain evidence="2">KSC_2009_1</strain>
    </source>
</reference>
<comment type="caution">
    <text evidence="2">The sequence shown here is derived from an EMBL/GenBank/DDBJ whole genome shotgun (WGS) entry which is preliminary data.</text>
</comment>
<evidence type="ECO:0000256" key="1">
    <source>
        <dbReference type="SAM" id="MobiDB-lite"/>
    </source>
</evidence>
<feature type="region of interest" description="Disordered" evidence="1">
    <location>
        <begin position="27"/>
        <end position="46"/>
    </location>
</feature>
<evidence type="ECO:0000313" key="3">
    <source>
        <dbReference type="Proteomes" id="UP000050525"/>
    </source>
</evidence>
<proteinExistence type="predicted"/>